<dbReference type="InterPro" id="IPR002591">
    <property type="entry name" value="Phosphodiest/P_Trfase"/>
</dbReference>
<dbReference type="Pfam" id="PF01663">
    <property type="entry name" value="Phosphodiest"/>
    <property type="match status" value="1"/>
</dbReference>
<evidence type="ECO:0000256" key="1">
    <source>
        <dbReference type="SAM" id="Phobius"/>
    </source>
</evidence>
<organism evidence="2 3">
    <name type="scientific">Kineococcus halophytocola</name>
    <dbReference type="NCBI Taxonomy" id="3234027"/>
    <lineage>
        <taxon>Bacteria</taxon>
        <taxon>Bacillati</taxon>
        <taxon>Actinomycetota</taxon>
        <taxon>Actinomycetes</taxon>
        <taxon>Kineosporiales</taxon>
        <taxon>Kineosporiaceae</taxon>
        <taxon>Kineococcus</taxon>
    </lineage>
</organism>
<dbReference type="InterPro" id="IPR017850">
    <property type="entry name" value="Alkaline_phosphatase_core_sf"/>
</dbReference>
<protein>
    <submittedName>
        <fullName evidence="2">Alkaline phosphatase family protein</fullName>
    </submittedName>
</protein>
<keyword evidence="1" id="KW-0812">Transmembrane</keyword>
<dbReference type="RefSeq" id="WP_370440442.1">
    <property type="nucleotide sequence ID" value="NZ_JBGFTU010000005.1"/>
</dbReference>
<evidence type="ECO:0000313" key="2">
    <source>
        <dbReference type="EMBL" id="MEZ0164193.1"/>
    </source>
</evidence>
<proteinExistence type="predicted"/>
<keyword evidence="1" id="KW-0472">Membrane</keyword>
<feature type="transmembrane region" description="Helical" evidence="1">
    <location>
        <begin position="105"/>
        <end position="122"/>
    </location>
</feature>
<feature type="transmembrane region" description="Helical" evidence="1">
    <location>
        <begin position="40"/>
        <end position="58"/>
    </location>
</feature>
<feature type="transmembrane region" description="Helical" evidence="1">
    <location>
        <begin position="12"/>
        <end position="34"/>
    </location>
</feature>
<sequence length="685" mass="73127">MRSWSALTARDARDLLLSLLPTAFALWISVHLVAGVQVSSPFWLLASAAVLAVGDLLVRPLLGPLVAVLGPLVTVVLGVAVQLLLLHTALTAVPGLDLDSFNALWQVYFWTGLVGVVVRWLVGSNDSRWVVRGLLRHRTRRPGDGRPPGLLVVQVDGLSMPLLRFGLHSGTLTTVARWLRQGSHLAEGWRAQLPSTTPASQAGLLHGSTEGIPAFRWWDPELGRVLVANRPADAAVIERRARAAGHAAGRTGLLTGGGASIGNLFSGEAAHAHLVVSTSRAGGSGRPYLRYVARPFVLLRSLILTLGEIVKELYQGWQQRVRRIEPRIARRGWYVLLRALTNALLRDLNVALVAQALEDGRPVVFVDFLDYDEVAHHAGVARPESLDALAGIDRVLQTLADVADVAPREYRVVVVSDHGQAQGPTFAQVSGRSLQDLVTELLDAAGPGHDGEPGGQGGQAHPVVTTAAGEEMRGRVDVLVREFSTPARSERVSTRHEAEPVPVPDAVVVATSGCTALLSVPQAPSGRLDLDALQARWPALLPGLLTTPGIGFVAGHRGEEVVVRGPAGERHLVSGEVAGTDPLAVLGPRAAVDLLRVMRFETAPALFVHSSVDPVTGEVHAFEEQVGSHGGLGGWQNEAVLVHPAEWTVDEDLRDRTVAGEAPLVGAATVHDQLVRWMQQVGLRP</sequence>
<keyword evidence="1" id="KW-1133">Transmembrane helix</keyword>
<feature type="transmembrane region" description="Helical" evidence="1">
    <location>
        <begin position="65"/>
        <end position="85"/>
    </location>
</feature>
<comment type="caution">
    <text evidence="2">The sequence shown here is derived from an EMBL/GenBank/DDBJ whole genome shotgun (WGS) entry which is preliminary data.</text>
</comment>
<name>A0ABV4H0G3_9ACTN</name>
<evidence type="ECO:0000313" key="3">
    <source>
        <dbReference type="Proteomes" id="UP001565927"/>
    </source>
</evidence>
<accession>A0ABV4H0G3</accession>
<dbReference type="EMBL" id="JBGFTU010000005">
    <property type="protein sequence ID" value="MEZ0164193.1"/>
    <property type="molecule type" value="Genomic_DNA"/>
</dbReference>
<keyword evidence="3" id="KW-1185">Reference proteome</keyword>
<reference evidence="2 3" key="1">
    <citation type="submission" date="2024-07" db="EMBL/GenBank/DDBJ databases">
        <authorList>
            <person name="Thanompreechachai J."/>
            <person name="Duangmal K."/>
        </authorList>
    </citation>
    <scope>NUCLEOTIDE SEQUENCE [LARGE SCALE GENOMIC DNA]</scope>
    <source>
        <strain evidence="2 3">LSe6-4</strain>
    </source>
</reference>
<dbReference type="Proteomes" id="UP001565927">
    <property type="component" value="Unassembled WGS sequence"/>
</dbReference>
<dbReference type="SUPFAM" id="SSF53649">
    <property type="entry name" value="Alkaline phosphatase-like"/>
    <property type="match status" value="1"/>
</dbReference>
<gene>
    <name evidence="2" type="ORF">AB2L27_05360</name>
</gene>
<dbReference type="Gene3D" id="3.40.720.10">
    <property type="entry name" value="Alkaline Phosphatase, subunit A"/>
    <property type="match status" value="1"/>
</dbReference>